<dbReference type="OrthoDB" id="5509974at2"/>
<name>A0A0K1EN70_CHOCO</name>
<accession>A0A0K1EN70</accession>
<dbReference type="EMBL" id="CP012159">
    <property type="protein sequence ID" value="AKT42286.1"/>
    <property type="molecule type" value="Genomic_DNA"/>
</dbReference>
<dbReference type="STRING" id="52.CMC5_065090"/>
<keyword evidence="2" id="KW-1185">Reference proteome</keyword>
<evidence type="ECO:0000313" key="1">
    <source>
        <dbReference type="EMBL" id="AKT42286.1"/>
    </source>
</evidence>
<dbReference type="RefSeq" id="WP_050433942.1">
    <property type="nucleotide sequence ID" value="NZ_CP012159.1"/>
</dbReference>
<dbReference type="KEGG" id="ccro:CMC5_065090"/>
<organism evidence="1 2">
    <name type="scientific">Chondromyces crocatus</name>
    <dbReference type="NCBI Taxonomy" id="52"/>
    <lineage>
        <taxon>Bacteria</taxon>
        <taxon>Pseudomonadati</taxon>
        <taxon>Myxococcota</taxon>
        <taxon>Polyangia</taxon>
        <taxon>Polyangiales</taxon>
        <taxon>Polyangiaceae</taxon>
        <taxon>Chondromyces</taxon>
    </lineage>
</organism>
<proteinExistence type="predicted"/>
<protein>
    <submittedName>
        <fullName evidence="1">Uncharacterized protein</fullName>
    </submittedName>
</protein>
<evidence type="ECO:0000313" key="2">
    <source>
        <dbReference type="Proteomes" id="UP000067626"/>
    </source>
</evidence>
<gene>
    <name evidence="1" type="ORF">CMC5_065090</name>
</gene>
<dbReference type="AlphaFoldDB" id="A0A0K1EN70"/>
<sequence length="138" mass="15355">MRRLIATLVVVVCGMLLVLPAWAGSYLDRASLLLDEARREGDLLQPRTHDRELLLLIQALAEARVKAARKMECPASVAKAHPHLLLVLENSERAVDAAAQGNFKKFMEHLLAARNEDRAFRAMIAQMGYTLPETTPGR</sequence>
<dbReference type="Proteomes" id="UP000067626">
    <property type="component" value="Chromosome"/>
</dbReference>
<reference evidence="1 2" key="1">
    <citation type="submission" date="2015-07" db="EMBL/GenBank/DDBJ databases">
        <title>Genome analysis of myxobacterium Chondromyces crocatus Cm c5 reveals a high potential for natural compound synthesis and the genetic basis for the loss of fruiting body formation.</title>
        <authorList>
            <person name="Zaburannyi N."/>
            <person name="Bunk B."/>
            <person name="Maier J."/>
            <person name="Overmann J."/>
            <person name="Mueller R."/>
        </authorList>
    </citation>
    <scope>NUCLEOTIDE SEQUENCE [LARGE SCALE GENOMIC DNA]</scope>
    <source>
        <strain evidence="1 2">Cm c5</strain>
    </source>
</reference>